<gene>
    <name evidence="3" type="primary">LOC130494940</name>
</gene>
<dbReference type="InterPro" id="IPR015915">
    <property type="entry name" value="Kelch-typ_b-propeller"/>
</dbReference>
<dbReference type="GeneID" id="130494940"/>
<accession>A0A9W3BR43</accession>
<name>A0A9W3BR43_RAPSA</name>
<dbReference type="RefSeq" id="XP_056841771.1">
    <property type="nucleotide sequence ID" value="XM_056985791.1"/>
</dbReference>
<dbReference type="InterPro" id="IPR050354">
    <property type="entry name" value="F-box/kelch-repeat_ARATH"/>
</dbReference>
<dbReference type="InterPro" id="IPR057499">
    <property type="entry name" value="Kelch_FKB95"/>
</dbReference>
<dbReference type="OrthoDB" id="45365at2759"/>
<dbReference type="InterPro" id="IPR037293">
    <property type="entry name" value="Gal_Oxidase_central_sf"/>
</dbReference>
<dbReference type="Pfam" id="PF25210">
    <property type="entry name" value="Kelch_FKB95"/>
    <property type="match status" value="1"/>
</dbReference>
<dbReference type="AlphaFoldDB" id="A0A9W3BR43"/>
<keyword evidence="2" id="KW-1185">Reference proteome</keyword>
<organism evidence="2 3">
    <name type="scientific">Raphanus sativus</name>
    <name type="common">Radish</name>
    <name type="synonym">Raphanus raphanistrum var. sativus</name>
    <dbReference type="NCBI Taxonomy" id="3726"/>
    <lineage>
        <taxon>Eukaryota</taxon>
        <taxon>Viridiplantae</taxon>
        <taxon>Streptophyta</taxon>
        <taxon>Embryophyta</taxon>
        <taxon>Tracheophyta</taxon>
        <taxon>Spermatophyta</taxon>
        <taxon>Magnoliopsida</taxon>
        <taxon>eudicotyledons</taxon>
        <taxon>Gunneridae</taxon>
        <taxon>Pentapetalae</taxon>
        <taxon>rosids</taxon>
        <taxon>malvids</taxon>
        <taxon>Brassicales</taxon>
        <taxon>Brassicaceae</taxon>
        <taxon>Brassiceae</taxon>
        <taxon>Raphanus</taxon>
    </lineage>
</organism>
<reference evidence="3" key="2">
    <citation type="submission" date="2025-08" db="UniProtKB">
        <authorList>
            <consortium name="RefSeq"/>
        </authorList>
    </citation>
    <scope>IDENTIFICATION</scope>
    <source>
        <tissue evidence="3">Leaf</tissue>
    </source>
</reference>
<feature type="domain" description="F-box" evidence="1">
    <location>
        <begin position="17"/>
        <end position="49"/>
    </location>
</feature>
<reference evidence="2" key="1">
    <citation type="journal article" date="2019" name="Database">
        <title>The radish genome database (RadishGD): an integrated information resource for radish genomics.</title>
        <authorList>
            <person name="Yu H.J."/>
            <person name="Baek S."/>
            <person name="Lee Y.J."/>
            <person name="Cho A."/>
            <person name="Mun J.H."/>
        </authorList>
    </citation>
    <scope>NUCLEOTIDE SEQUENCE [LARGE SCALE GENOMIC DNA]</scope>
    <source>
        <strain evidence="2">cv. WK10039</strain>
    </source>
</reference>
<proteinExistence type="predicted"/>
<dbReference type="KEGG" id="rsz:130494940"/>
<dbReference type="Pfam" id="PF00646">
    <property type="entry name" value="F-box"/>
    <property type="match status" value="1"/>
</dbReference>
<dbReference type="PANTHER" id="PTHR24414:SF147">
    <property type="entry name" value="(RAPE) HYPOTHETICAL PROTEIN"/>
    <property type="match status" value="1"/>
</dbReference>
<dbReference type="SUPFAM" id="SSF117281">
    <property type="entry name" value="Kelch motif"/>
    <property type="match status" value="1"/>
</dbReference>
<evidence type="ECO:0000313" key="2">
    <source>
        <dbReference type="Proteomes" id="UP000504610"/>
    </source>
</evidence>
<dbReference type="Gene3D" id="2.130.10.80">
    <property type="entry name" value="Galactose oxidase/kelch, beta-propeller"/>
    <property type="match status" value="1"/>
</dbReference>
<dbReference type="InterPro" id="IPR001810">
    <property type="entry name" value="F-box_dom"/>
</dbReference>
<evidence type="ECO:0000259" key="1">
    <source>
        <dbReference type="PROSITE" id="PS50181"/>
    </source>
</evidence>
<dbReference type="PROSITE" id="PS50181">
    <property type="entry name" value="FBOX"/>
    <property type="match status" value="1"/>
</dbReference>
<evidence type="ECO:0000313" key="3">
    <source>
        <dbReference type="RefSeq" id="XP_056841771.1"/>
    </source>
</evidence>
<dbReference type="Proteomes" id="UP000504610">
    <property type="component" value="Chromosome 1"/>
</dbReference>
<sequence length="300" mass="34459">MKGRSAIRGCSGKKKKVSGLMSLPDDVFVDCLAQLSRLDLVALSMVSRRHRSKPTVVRLPPRATSAETDPSELVSCCSTRRILFREDGIGDLYYRWTRGRQTHIGSHVFGLYRSHSAPSCAHEDGENKKIYVFGGCWDAADSSSNSNWVEVYDIDTETWELLSVSIPKMPLKIKEIMVIDEKHVYTVDEDGEIFFFLTSECKFWTAGEKESDPENKNDWRLFDQTFFCRGVGGRILWRSLSYLDWKEVKGLEELQQKHIITICGFSVERMAIFWSQGPAYQTLELWFAEIKITLYCKHVI</sequence>
<dbReference type="PANTHER" id="PTHR24414">
    <property type="entry name" value="F-BOX/KELCH-REPEAT PROTEIN SKIP4"/>
    <property type="match status" value="1"/>
</dbReference>
<protein>
    <submittedName>
        <fullName evidence="3">F-box/kelch-repeat protein At3g24610</fullName>
    </submittedName>
</protein>